<sequence>MVTKHALQASNVPSDSANTTAIRSFDMAGKVGTQRPGGRRLRRRHKNLSIEVVPGRITDKFAIRGSLCVSPRATMQSPQAGVTSPTQNSSGRQHRMQPPLRPSPRSLREARLKKLLKSMAESELGSDTNVLRDHHCMPLLRGHYEGGSRGAAERPRPVGHGAPGGDSDPNSPAQQLNHPDQEPRATEPNVHFRLANLGAERIADFAHQGYVVDIVPPVAVQNLPLTPSTRQVVDTFLCHGRNGTIAGYGPYRRSCAPPIANTWGQWAYVSRLAISDIGRDGRRRTLAHTTDEIHAKENEKWHVALVPLNSRQAIQLRGLLENKI</sequence>
<organism evidence="2 3">
    <name type="scientific">Lithohypha guttulata</name>
    <dbReference type="NCBI Taxonomy" id="1690604"/>
    <lineage>
        <taxon>Eukaryota</taxon>
        <taxon>Fungi</taxon>
        <taxon>Dikarya</taxon>
        <taxon>Ascomycota</taxon>
        <taxon>Pezizomycotina</taxon>
        <taxon>Eurotiomycetes</taxon>
        <taxon>Chaetothyriomycetidae</taxon>
        <taxon>Chaetothyriales</taxon>
        <taxon>Trichomeriaceae</taxon>
        <taxon>Lithohypha</taxon>
    </lineage>
</organism>
<feature type="region of interest" description="Disordered" evidence="1">
    <location>
        <begin position="142"/>
        <end position="185"/>
    </location>
</feature>
<keyword evidence="3" id="KW-1185">Reference proteome</keyword>
<feature type="compositionally biased region" description="Polar residues" evidence="1">
    <location>
        <begin position="73"/>
        <end position="91"/>
    </location>
</feature>
<feature type="region of interest" description="Disordered" evidence="1">
    <location>
        <begin position="1"/>
        <end position="21"/>
    </location>
</feature>
<name>A0AAN7SU76_9EURO</name>
<feature type="compositionally biased region" description="Polar residues" evidence="1">
    <location>
        <begin position="8"/>
        <end position="21"/>
    </location>
</feature>
<comment type="caution">
    <text evidence="2">The sequence shown here is derived from an EMBL/GenBank/DDBJ whole genome shotgun (WGS) entry which is preliminary data.</text>
</comment>
<feature type="compositionally biased region" description="Basic and acidic residues" evidence="1">
    <location>
        <begin position="142"/>
        <end position="156"/>
    </location>
</feature>
<gene>
    <name evidence="2" type="ORF">LTR05_007787</name>
</gene>
<feature type="compositionally biased region" description="Polar residues" evidence="1">
    <location>
        <begin position="168"/>
        <end position="178"/>
    </location>
</feature>
<reference evidence="2 3" key="1">
    <citation type="submission" date="2023-08" db="EMBL/GenBank/DDBJ databases">
        <title>Black Yeasts Isolated from many extreme environments.</title>
        <authorList>
            <person name="Coleine C."/>
            <person name="Stajich J.E."/>
            <person name="Selbmann L."/>
        </authorList>
    </citation>
    <scope>NUCLEOTIDE SEQUENCE [LARGE SCALE GENOMIC DNA]</scope>
    <source>
        <strain evidence="2 3">CCFEE 5910</strain>
    </source>
</reference>
<dbReference type="EMBL" id="JAVRRJ010000009">
    <property type="protein sequence ID" value="KAK5081654.1"/>
    <property type="molecule type" value="Genomic_DNA"/>
</dbReference>
<dbReference type="AlphaFoldDB" id="A0AAN7SU76"/>
<protein>
    <submittedName>
        <fullName evidence="2">Uncharacterized protein</fullName>
    </submittedName>
</protein>
<evidence type="ECO:0000313" key="3">
    <source>
        <dbReference type="Proteomes" id="UP001309876"/>
    </source>
</evidence>
<feature type="region of interest" description="Disordered" evidence="1">
    <location>
        <begin position="72"/>
        <end position="107"/>
    </location>
</feature>
<evidence type="ECO:0000313" key="2">
    <source>
        <dbReference type="EMBL" id="KAK5081654.1"/>
    </source>
</evidence>
<dbReference type="Proteomes" id="UP001309876">
    <property type="component" value="Unassembled WGS sequence"/>
</dbReference>
<evidence type="ECO:0000256" key="1">
    <source>
        <dbReference type="SAM" id="MobiDB-lite"/>
    </source>
</evidence>
<accession>A0AAN7SU76</accession>
<proteinExistence type="predicted"/>